<dbReference type="EMBL" id="FUWZ01000001">
    <property type="protein sequence ID" value="SJZ79533.1"/>
    <property type="molecule type" value="Genomic_DNA"/>
</dbReference>
<evidence type="ECO:0000313" key="3">
    <source>
        <dbReference type="Proteomes" id="UP000190367"/>
    </source>
</evidence>
<dbReference type="RefSeq" id="WP_078668215.1">
    <property type="nucleotide sequence ID" value="NZ_FUWZ01000001.1"/>
</dbReference>
<feature type="transmembrane region" description="Helical" evidence="1">
    <location>
        <begin position="75"/>
        <end position="91"/>
    </location>
</feature>
<dbReference type="STRING" id="634771.SAMN04488128_1011625"/>
<keyword evidence="1" id="KW-0812">Transmembrane</keyword>
<evidence type="ECO:0000313" key="2">
    <source>
        <dbReference type="EMBL" id="SJZ79533.1"/>
    </source>
</evidence>
<gene>
    <name evidence="2" type="ORF">SAMN04488128_1011625</name>
</gene>
<sequence length="103" mass="11267">MLTTLTILAAAFFVAHVGLLFTSFGKKGFQKTKYLWSHITLWITGVLACIITLLFAGKSVSGVIDVFDTPTKSSLLIILSLVLSLIAHTIVKRMVLPKYNRAA</sequence>
<evidence type="ECO:0000256" key="1">
    <source>
        <dbReference type="SAM" id="Phobius"/>
    </source>
</evidence>
<accession>A0A1T4NK64</accession>
<proteinExistence type="predicted"/>
<feature type="transmembrane region" description="Helical" evidence="1">
    <location>
        <begin position="34"/>
        <end position="55"/>
    </location>
</feature>
<dbReference type="AlphaFoldDB" id="A0A1T4NK64"/>
<protein>
    <submittedName>
        <fullName evidence="2">Uncharacterized protein</fullName>
    </submittedName>
</protein>
<keyword evidence="1" id="KW-0472">Membrane</keyword>
<reference evidence="3" key="1">
    <citation type="submission" date="2017-02" db="EMBL/GenBank/DDBJ databases">
        <authorList>
            <person name="Varghese N."/>
            <person name="Submissions S."/>
        </authorList>
    </citation>
    <scope>NUCLEOTIDE SEQUENCE [LARGE SCALE GENOMIC DNA]</scope>
    <source>
        <strain evidence="3">DSM 22224</strain>
    </source>
</reference>
<keyword evidence="1" id="KW-1133">Transmembrane helix</keyword>
<name>A0A1T4NK64_9BACT</name>
<keyword evidence="3" id="KW-1185">Reference proteome</keyword>
<dbReference type="Proteomes" id="UP000190367">
    <property type="component" value="Unassembled WGS sequence"/>
</dbReference>
<feature type="transmembrane region" description="Helical" evidence="1">
    <location>
        <begin position="6"/>
        <end position="22"/>
    </location>
</feature>
<organism evidence="2 3">
    <name type="scientific">Chitinophaga eiseniae</name>
    <dbReference type="NCBI Taxonomy" id="634771"/>
    <lineage>
        <taxon>Bacteria</taxon>
        <taxon>Pseudomonadati</taxon>
        <taxon>Bacteroidota</taxon>
        <taxon>Chitinophagia</taxon>
        <taxon>Chitinophagales</taxon>
        <taxon>Chitinophagaceae</taxon>
        <taxon>Chitinophaga</taxon>
    </lineage>
</organism>
<dbReference type="OrthoDB" id="674314at2"/>